<keyword evidence="2 4" id="KW-0472">Membrane</keyword>
<dbReference type="InterPro" id="IPR050330">
    <property type="entry name" value="Bact_OuterMem_StrucFunc"/>
</dbReference>
<geneLocation type="plasmid" evidence="8 9">
    <name>unnamed2</name>
</geneLocation>
<accession>A0A6N1AJ53</accession>
<feature type="chain" id="PRO_5028824206" evidence="6">
    <location>
        <begin position="27"/>
        <end position="221"/>
    </location>
</feature>
<organism evidence="8 9">
    <name type="scientific">Azospirillum oryzae</name>
    <dbReference type="NCBI Taxonomy" id="286727"/>
    <lineage>
        <taxon>Bacteria</taxon>
        <taxon>Pseudomonadati</taxon>
        <taxon>Pseudomonadota</taxon>
        <taxon>Alphaproteobacteria</taxon>
        <taxon>Rhodospirillales</taxon>
        <taxon>Azospirillaceae</taxon>
        <taxon>Azospirillum</taxon>
    </lineage>
</organism>
<dbReference type="AlphaFoldDB" id="A0A6N1AJ53"/>
<evidence type="ECO:0000256" key="5">
    <source>
        <dbReference type="SAM" id="MobiDB-lite"/>
    </source>
</evidence>
<dbReference type="OrthoDB" id="9814546at2"/>
<dbReference type="CDD" id="cd07185">
    <property type="entry name" value="OmpA_C-like"/>
    <property type="match status" value="1"/>
</dbReference>
<dbReference type="PROSITE" id="PS51123">
    <property type="entry name" value="OMPA_2"/>
    <property type="match status" value="1"/>
</dbReference>
<dbReference type="InterPro" id="IPR036737">
    <property type="entry name" value="OmpA-like_sf"/>
</dbReference>
<dbReference type="Pfam" id="PF00691">
    <property type="entry name" value="OmpA"/>
    <property type="match status" value="1"/>
</dbReference>
<keyword evidence="6" id="KW-0732">Signal</keyword>
<keyword evidence="9" id="KW-1185">Reference proteome</keyword>
<sequence length="221" mass="22390">MGTVGMLRPALAGLGLLLVMGGAAWATDPASAPTTSEDFIKALTPVPKTRGLALGTGDTAPAPAASAVPGAVPAAAPGSAPVPATPASKAATSKVATFKAAATQPKEAPRISFQVEFAFNSAELTLTATGILNELGRALTSPDLAAYRFQLTGHTDGVGNPDYNLALSKRRAASVRDYLTRTFGVSSGRLVAIGRGSQQLLDPANPASDVNRRVEIVNLGS</sequence>
<dbReference type="GO" id="GO:0009279">
    <property type="term" value="C:cell outer membrane"/>
    <property type="evidence" value="ECO:0007669"/>
    <property type="project" value="UniProtKB-SubCell"/>
</dbReference>
<comment type="subcellular location">
    <subcellularLocation>
        <location evidence="1">Cell outer membrane</location>
    </subcellularLocation>
</comment>
<evidence type="ECO:0000259" key="7">
    <source>
        <dbReference type="PROSITE" id="PS51123"/>
    </source>
</evidence>
<dbReference type="KEGG" id="aoz:HUE56_01720"/>
<dbReference type="InterPro" id="IPR006665">
    <property type="entry name" value="OmpA-like"/>
</dbReference>
<dbReference type="PANTHER" id="PTHR30329:SF21">
    <property type="entry name" value="LIPOPROTEIN YIAD-RELATED"/>
    <property type="match status" value="1"/>
</dbReference>
<dbReference type="EMBL" id="CP054616">
    <property type="protein sequence ID" value="QKS49264.1"/>
    <property type="molecule type" value="Genomic_DNA"/>
</dbReference>
<evidence type="ECO:0000256" key="6">
    <source>
        <dbReference type="SAM" id="SignalP"/>
    </source>
</evidence>
<dbReference type="InterPro" id="IPR006664">
    <property type="entry name" value="OMP_bac"/>
</dbReference>
<proteinExistence type="predicted"/>
<evidence type="ECO:0000313" key="8">
    <source>
        <dbReference type="EMBL" id="QKS49264.1"/>
    </source>
</evidence>
<evidence type="ECO:0000256" key="2">
    <source>
        <dbReference type="ARBA" id="ARBA00023136"/>
    </source>
</evidence>
<dbReference type="Proteomes" id="UP000509702">
    <property type="component" value="Plasmid unnamed2"/>
</dbReference>
<evidence type="ECO:0000256" key="4">
    <source>
        <dbReference type="PROSITE-ProRule" id="PRU00473"/>
    </source>
</evidence>
<dbReference type="SUPFAM" id="SSF103088">
    <property type="entry name" value="OmpA-like"/>
    <property type="match status" value="1"/>
</dbReference>
<evidence type="ECO:0000313" key="9">
    <source>
        <dbReference type="Proteomes" id="UP000509702"/>
    </source>
</evidence>
<feature type="signal peptide" evidence="6">
    <location>
        <begin position="1"/>
        <end position="26"/>
    </location>
</feature>
<protein>
    <submittedName>
        <fullName evidence="8">OmpA family protein</fullName>
    </submittedName>
</protein>
<keyword evidence="8" id="KW-0614">Plasmid</keyword>
<dbReference type="PRINTS" id="PR01021">
    <property type="entry name" value="OMPADOMAIN"/>
</dbReference>
<keyword evidence="3" id="KW-0998">Cell outer membrane</keyword>
<dbReference type="PANTHER" id="PTHR30329">
    <property type="entry name" value="STATOR ELEMENT OF FLAGELLAR MOTOR COMPLEX"/>
    <property type="match status" value="1"/>
</dbReference>
<dbReference type="Gene3D" id="3.30.1330.60">
    <property type="entry name" value="OmpA-like domain"/>
    <property type="match status" value="1"/>
</dbReference>
<reference evidence="8 9" key="1">
    <citation type="submission" date="2020-06" db="EMBL/GenBank/DDBJ databases">
        <title>Complete genome of Azosprillum oryzae KACC14407.</title>
        <authorList>
            <person name="Kim M."/>
            <person name="Park Y.-J."/>
            <person name="Shin J.-H."/>
        </authorList>
    </citation>
    <scope>NUCLEOTIDE SEQUENCE [LARGE SCALE GENOMIC DNA]</scope>
    <source>
        <strain evidence="8 9">KACC 14407</strain>
        <plasmid evidence="8 9">unnamed2</plasmid>
    </source>
</reference>
<name>A0A6N1AJ53_9PROT</name>
<evidence type="ECO:0000256" key="3">
    <source>
        <dbReference type="ARBA" id="ARBA00023237"/>
    </source>
</evidence>
<feature type="domain" description="OmpA-like" evidence="7">
    <location>
        <begin position="104"/>
        <end position="221"/>
    </location>
</feature>
<evidence type="ECO:0000256" key="1">
    <source>
        <dbReference type="ARBA" id="ARBA00004442"/>
    </source>
</evidence>
<feature type="region of interest" description="Disordered" evidence="5">
    <location>
        <begin position="63"/>
        <end position="86"/>
    </location>
</feature>
<gene>
    <name evidence="8" type="ORF">HUE56_01720</name>
</gene>